<evidence type="ECO:0000313" key="18">
    <source>
        <dbReference type="Proteomes" id="UP000001595"/>
    </source>
</evidence>
<evidence type="ECO:0000313" key="17">
    <source>
        <dbReference type="Ensembl" id="ENSPPYP00000042277.1"/>
    </source>
</evidence>
<dbReference type="InterPro" id="IPR038765">
    <property type="entry name" value="Papain-like_cys_pep_sf"/>
</dbReference>
<dbReference type="AlphaFoldDB" id="A0A2J8VS00"/>
<dbReference type="FunFam" id="3.90.70.10:FF:000102">
    <property type="entry name" value="Ubiquitinyl hydrolase 1"/>
    <property type="match status" value="1"/>
</dbReference>
<dbReference type="PROSITE" id="PS00973">
    <property type="entry name" value="USP_2"/>
    <property type="match status" value="1"/>
</dbReference>
<evidence type="ECO:0000256" key="6">
    <source>
        <dbReference type="ARBA" id="ARBA00022801"/>
    </source>
</evidence>
<dbReference type="InterPro" id="IPR028889">
    <property type="entry name" value="USP"/>
</dbReference>
<evidence type="ECO:0000256" key="9">
    <source>
        <dbReference type="ARBA" id="ARBA00022843"/>
    </source>
</evidence>
<reference evidence="16" key="2">
    <citation type="submission" date="2017-12" db="EMBL/GenBank/DDBJ databases">
        <title>High-resolution comparative analysis of great ape genomes.</title>
        <authorList>
            <person name="Pollen A."/>
            <person name="Hastie A."/>
            <person name="Hormozdiari F."/>
            <person name="Dougherty M."/>
            <person name="Liu R."/>
            <person name="Chaisson M."/>
            <person name="Hoppe E."/>
            <person name="Hill C."/>
            <person name="Pang A."/>
            <person name="Hillier L."/>
            <person name="Baker C."/>
            <person name="Armstrong J."/>
            <person name="Shendure J."/>
            <person name="Paten B."/>
            <person name="Wilson R."/>
            <person name="Chao H."/>
            <person name="Schneider V."/>
            <person name="Ventura M."/>
            <person name="Kronenberg Z."/>
            <person name="Murali S."/>
            <person name="Gordon D."/>
            <person name="Cantsilieris S."/>
            <person name="Munson K."/>
            <person name="Nelson B."/>
            <person name="Raja A."/>
            <person name="Underwood J."/>
            <person name="Diekhans M."/>
            <person name="Fiddes I."/>
            <person name="Haussler D."/>
            <person name="Eichler E."/>
        </authorList>
    </citation>
    <scope>NUCLEOTIDE SEQUENCE [LARGE SCALE GENOMIC DNA]</scope>
    <source>
        <strain evidence="16">Susie</strain>
    </source>
</reference>
<dbReference type="GeneTree" id="ENSGT00940000157719"/>
<keyword evidence="4 11" id="KW-0863">Zinc-finger</keyword>
<dbReference type="Gene3D" id="3.30.40.10">
    <property type="entry name" value="Zinc/RING finger domain, C3HC4 (zinc finger)"/>
    <property type="match status" value="1"/>
</dbReference>
<dbReference type="GO" id="GO:0008270">
    <property type="term" value="F:zinc ion binding"/>
    <property type="evidence" value="ECO:0007669"/>
    <property type="project" value="UniProtKB-KW"/>
</dbReference>
<dbReference type="InterPro" id="IPR001394">
    <property type="entry name" value="Peptidase_C19_UCH"/>
</dbReference>
<evidence type="ECO:0000256" key="13">
    <source>
        <dbReference type="SAM" id="MobiDB-lite"/>
    </source>
</evidence>
<evidence type="ECO:0000256" key="3">
    <source>
        <dbReference type="ARBA" id="ARBA00022723"/>
    </source>
</evidence>
<protein>
    <recommendedName>
        <fullName evidence="12">Ubiquitin carboxyl-terminal hydrolase</fullName>
        <ecNumber evidence="12">3.4.19.12</ecNumber>
    </recommendedName>
</protein>
<dbReference type="InterPro" id="IPR013083">
    <property type="entry name" value="Znf_RING/FYVE/PHD"/>
</dbReference>
<dbReference type="PROSITE" id="PS50235">
    <property type="entry name" value="USP_3"/>
    <property type="match status" value="1"/>
</dbReference>
<feature type="region of interest" description="Disordered" evidence="13">
    <location>
        <begin position="432"/>
        <end position="486"/>
    </location>
</feature>
<organism evidence="16">
    <name type="scientific">Pongo abelii</name>
    <name type="common">Sumatran orangutan</name>
    <name type="synonym">Pongo pygmaeus abelii</name>
    <dbReference type="NCBI Taxonomy" id="9601"/>
    <lineage>
        <taxon>Eukaryota</taxon>
        <taxon>Metazoa</taxon>
        <taxon>Chordata</taxon>
        <taxon>Craniata</taxon>
        <taxon>Vertebrata</taxon>
        <taxon>Euteleostomi</taxon>
        <taxon>Mammalia</taxon>
        <taxon>Eutheria</taxon>
        <taxon>Euarchontoglires</taxon>
        <taxon>Primates</taxon>
        <taxon>Haplorrhini</taxon>
        <taxon>Catarrhini</taxon>
        <taxon>Hominidae</taxon>
        <taxon>Pongo</taxon>
    </lineage>
</organism>
<evidence type="ECO:0000256" key="2">
    <source>
        <dbReference type="ARBA" id="ARBA00022670"/>
    </source>
</evidence>
<keyword evidence="18" id="KW-1185">Reference proteome</keyword>
<dbReference type="PROSITE" id="PS50271">
    <property type="entry name" value="ZF_UBP"/>
    <property type="match status" value="1"/>
</dbReference>
<keyword evidence="7 12" id="KW-0788">Thiol protease</keyword>
<feature type="compositionally biased region" description="Basic and acidic residues" evidence="13">
    <location>
        <begin position="1"/>
        <end position="14"/>
    </location>
</feature>
<keyword evidence="6 12" id="KW-0378">Hydrolase</keyword>
<evidence type="ECO:0000259" key="14">
    <source>
        <dbReference type="PROSITE" id="PS50235"/>
    </source>
</evidence>
<dbReference type="EMBL" id="NDHI03003411">
    <property type="protein sequence ID" value="PNJ60297.1"/>
    <property type="molecule type" value="Genomic_DNA"/>
</dbReference>
<reference evidence="17 18" key="1">
    <citation type="submission" date="2008-02" db="EMBL/GenBank/DDBJ databases">
        <title>A 6x draft sequence assembly of the Pongo pygmaeus abelii genome.</title>
        <authorList>
            <person name="Wilson R.K."/>
            <person name="Mardis E."/>
        </authorList>
    </citation>
    <scope>NUCLEOTIDE SEQUENCE [LARGE SCALE GENOMIC DNA]</scope>
</reference>
<dbReference type="Pfam" id="PF00443">
    <property type="entry name" value="UCH"/>
    <property type="match status" value="1"/>
</dbReference>
<evidence type="ECO:0000256" key="1">
    <source>
        <dbReference type="ARBA" id="ARBA00000707"/>
    </source>
</evidence>
<dbReference type="Proteomes" id="UP000001595">
    <property type="component" value="Chromosome 6"/>
</dbReference>
<accession>A0A8I5UWH6</accession>
<accession>A0A2J8VS00</accession>
<dbReference type="FunFam" id="3.30.40.10:FF:000147">
    <property type="entry name" value="Ubiquitin carboxyl-terminal hydrolase 16"/>
    <property type="match status" value="1"/>
</dbReference>
<gene>
    <name evidence="17" type="primary">USP45</name>
    <name evidence="16" type="ORF">CR201_G0017012</name>
</gene>
<keyword evidence="9" id="KW-0832">Ubl conjugation</keyword>
<dbReference type="GO" id="GO:0004843">
    <property type="term" value="F:cysteine-type deubiquitinase activity"/>
    <property type="evidence" value="ECO:0007669"/>
    <property type="project" value="UniProtKB-UniRule"/>
</dbReference>
<sequence>MRVKDPTKALPEKAKRSKRPTVPRDEDSSDDIAVGLTCQHVSHAISVNHVKRAIAENLWSVCSECLKERRVYDGQLVLTSDIWLCLKCGFQGCGKNSESQHSLKHFKSSRTEPHCIIINLSTWIIWCYECDEKLSTHCNKKVLAQIVDFLQKHASKTQTSAFSRIMKLREEKCETDEIQKGGKCRHLSVRGITNLGNTCFFNAVMQNLAQTYTLTDLMNEIKESSTKLKIFPSSDSQLDPLVVELSRPGPLTSALFLFLHSMKETEKGPLSPKVLFNQLCQKAPRFKDFQQQDSQELLHYLLDAVRTEETKRIQASILKAFNNPTTKTADDETRKKVKAYGKEGVKMNFIDRIFIGELTSTVMCEECANISTVKDPFIDISLPIIEERSQLIHDRKCIRKLSSGETVVTYQKNENLEMNGDSLMFASLMNSESRLNESPTDDSEKEASHSESNVDADSEPSESESASKQTGLFRSSSGSSVHPDGPLYRLSAGELLYTKETDSGDKEMAEAISELRLSSTVTGDQDFDRENQPLNISNNLCFLEGKHLRSHSPQNAFQTLSQSYITTSKECSIQSCLYQFTSMELLMGNNKLLCENCTKNKQKYQEETSFAEKKVEGVYTNARKQLLISAVPAVLILHLKRFHQAGLSLRKVNRHVDFPLMLDLAPFCSATCKNASMGDKVLYGLYGIVEHSGSMREGHYTAYVKVRTPSRKLSEHNTKKKNVPGLKEADSESAGQWVHVSDTYVQVVPESRALSAQAYLLFYERVL</sequence>
<keyword evidence="3" id="KW-0479">Metal-binding</keyword>
<dbReference type="PANTHER" id="PTHR21646">
    <property type="entry name" value="UBIQUITIN CARBOXYL-TERMINAL HYDROLASE"/>
    <property type="match status" value="1"/>
</dbReference>
<dbReference type="CDD" id="cd02667">
    <property type="entry name" value="Peptidase_C19K"/>
    <property type="match status" value="1"/>
</dbReference>
<dbReference type="GO" id="GO:0016579">
    <property type="term" value="P:protein deubiquitination"/>
    <property type="evidence" value="ECO:0007669"/>
    <property type="project" value="InterPro"/>
</dbReference>
<feature type="domain" description="UBP-type" evidence="15">
    <location>
        <begin position="36"/>
        <end position="153"/>
    </location>
</feature>
<proteinExistence type="inferred from homology"/>
<dbReference type="GO" id="GO:0006508">
    <property type="term" value="P:proteolysis"/>
    <property type="evidence" value="ECO:0007669"/>
    <property type="project" value="UniProtKB-KW"/>
</dbReference>
<feature type="domain" description="USP" evidence="14">
    <location>
        <begin position="190"/>
        <end position="766"/>
    </location>
</feature>
<dbReference type="InterPro" id="IPR018200">
    <property type="entry name" value="USP_CS"/>
</dbReference>
<comment type="catalytic activity">
    <reaction evidence="1 12">
        <text>Thiol-dependent hydrolysis of ester, thioester, amide, peptide and isopeptide bonds formed by the C-terminal Gly of ubiquitin (a 76-residue protein attached to proteins as an intracellular targeting signal).</text>
        <dbReference type="EC" id="3.4.19.12"/>
    </reaction>
</comment>
<evidence type="ECO:0000256" key="11">
    <source>
        <dbReference type="PROSITE-ProRule" id="PRU00502"/>
    </source>
</evidence>
<dbReference type="PROSITE" id="PS00972">
    <property type="entry name" value="USP_1"/>
    <property type="match status" value="1"/>
</dbReference>
<evidence type="ECO:0000256" key="10">
    <source>
        <dbReference type="ARBA" id="ARBA00023242"/>
    </source>
</evidence>
<evidence type="ECO:0000256" key="4">
    <source>
        <dbReference type="ARBA" id="ARBA00022771"/>
    </source>
</evidence>
<keyword evidence="5 12" id="KW-0833">Ubl conjugation pathway</keyword>
<evidence type="ECO:0000259" key="15">
    <source>
        <dbReference type="PROSITE" id="PS50271"/>
    </source>
</evidence>
<evidence type="ECO:0000256" key="7">
    <source>
        <dbReference type="ARBA" id="ARBA00022807"/>
    </source>
</evidence>
<keyword evidence="8" id="KW-0862">Zinc</keyword>
<feature type="region of interest" description="Disordered" evidence="13">
    <location>
        <begin position="1"/>
        <end position="28"/>
    </location>
</feature>
<keyword evidence="2 12" id="KW-0645">Protease</keyword>
<dbReference type="Gene3D" id="3.90.70.10">
    <property type="entry name" value="Cysteine proteinases"/>
    <property type="match status" value="2"/>
</dbReference>
<dbReference type="SUPFAM" id="SSF54001">
    <property type="entry name" value="Cysteine proteinases"/>
    <property type="match status" value="1"/>
</dbReference>
<feature type="compositionally biased region" description="Polar residues" evidence="13">
    <location>
        <begin position="468"/>
        <end position="480"/>
    </location>
</feature>
<comment type="similarity">
    <text evidence="12">Belongs to the peptidase C19 family.</text>
</comment>
<reference evidence="17" key="3">
    <citation type="submission" date="2025-05" db="UniProtKB">
        <authorList>
            <consortium name="Ensembl"/>
        </authorList>
    </citation>
    <scope>IDENTIFICATION</scope>
</reference>
<dbReference type="SUPFAM" id="SSF57850">
    <property type="entry name" value="RING/U-box"/>
    <property type="match status" value="1"/>
</dbReference>
<dbReference type="InterPro" id="IPR050185">
    <property type="entry name" value="Ub_carboxyl-term_hydrolase"/>
</dbReference>
<keyword evidence="10" id="KW-0539">Nucleus</keyword>
<dbReference type="EC" id="3.4.19.12" evidence="12"/>
<evidence type="ECO:0000313" key="16">
    <source>
        <dbReference type="EMBL" id="PNJ60297.1"/>
    </source>
</evidence>
<dbReference type="PANTHER" id="PTHR21646:SF34">
    <property type="entry name" value="UBIQUITIN CARBOXYL-TERMINAL HYDROLASE 45"/>
    <property type="match status" value="1"/>
</dbReference>
<evidence type="ECO:0000256" key="5">
    <source>
        <dbReference type="ARBA" id="ARBA00022786"/>
    </source>
</evidence>
<dbReference type="Pfam" id="PF02148">
    <property type="entry name" value="zf-UBP"/>
    <property type="match status" value="1"/>
</dbReference>
<dbReference type="Ensembl" id="ENSPPYT00000045863.1">
    <property type="protein sequence ID" value="ENSPPYP00000042277.1"/>
    <property type="gene ID" value="ENSPPYG00000016864.3"/>
</dbReference>
<comment type="function">
    <text evidence="12">Deubiquitinating enzyme that removes conjugated ubiquitin from specific proteins to regulate different cellular processes.</text>
</comment>
<evidence type="ECO:0000256" key="12">
    <source>
        <dbReference type="RuleBase" id="RU366025"/>
    </source>
</evidence>
<dbReference type="InterPro" id="IPR001607">
    <property type="entry name" value="Znf_UBP"/>
</dbReference>
<evidence type="ECO:0000256" key="8">
    <source>
        <dbReference type="ARBA" id="ARBA00022833"/>
    </source>
</evidence>
<name>A0A2J8VS00_PONAB</name>